<accession>A0A226WKP1</accession>
<dbReference type="Proteomes" id="UP000214720">
    <property type="component" value="Unassembled WGS sequence"/>
</dbReference>
<sequence>MENIKTLRWIASSKKDLKAMPEVVQDTFGFALHQAQIGLKHVDAKALKGFGSAGVLEVVESAEGGTYRAVYTVRFADAVYVLHCFQKKSTHGIATPKPDMDLIRDRLKIAEELAKERK</sequence>
<evidence type="ECO:0000313" key="2">
    <source>
        <dbReference type="Proteomes" id="UP000214720"/>
    </source>
</evidence>
<evidence type="ECO:0000313" key="1">
    <source>
        <dbReference type="EMBL" id="OXC71703.1"/>
    </source>
</evidence>
<organism evidence="1 2">
    <name type="scientific">Caballeronia sordidicola</name>
    <name type="common">Burkholderia sordidicola</name>
    <dbReference type="NCBI Taxonomy" id="196367"/>
    <lineage>
        <taxon>Bacteria</taxon>
        <taxon>Pseudomonadati</taxon>
        <taxon>Pseudomonadota</taxon>
        <taxon>Betaproteobacteria</taxon>
        <taxon>Burkholderiales</taxon>
        <taxon>Burkholderiaceae</taxon>
        <taxon>Caballeronia</taxon>
    </lineage>
</organism>
<dbReference type="OrthoDB" id="9797093at2"/>
<dbReference type="InterPro" id="IPR009241">
    <property type="entry name" value="HigB-like"/>
</dbReference>
<dbReference type="Pfam" id="PF05973">
    <property type="entry name" value="Gp49"/>
    <property type="match status" value="1"/>
</dbReference>
<evidence type="ECO:0008006" key="3">
    <source>
        <dbReference type="Google" id="ProtNLM"/>
    </source>
</evidence>
<dbReference type="RefSeq" id="WP_086382371.1">
    <property type="nucleotide sequence ID" value="NZ_MTHB01000299.1"/>
</dbReference>
<dbReference type="EMBL" id="MTHB01000299">
    <property type="protein sequence ID" value="OXC71703.1"/>
    <property type="molecule type" value="Genomic_DNA"/>
</dbReference>
<gene>
    <name evidence="1" type="ORF">BSU04_45470</name>
</gene>
<proteinExistence type="predicted"/>
<name>A0A226WKP1_CABSO</name>
<comment type="caution">
    <text evidence="1">The sequence shown here is derived from an EMBL/GenBank/DDBJ whole genome shotgun (WGS) entry which is preliminary data.</text>
</comment>
<protein>
    <recommendedName>
        <fullName evidence="3">Phage-related protein</fullName>
    </recommendedName>
</protein>
<reference evidence="2" key="1">
    <citation type="submission" date="2017-01" db="EMBL/GenBank/DDBJ databases">
        <title>Genome Analysis of Deinococcus marmoris KOPRI26562.</title>
        <authorList>
            <person name="Kim J.H."/>
            <person name="Oh H.-M."/>
        </authorList>
    </citation>
    <scope>NUCLEOTIDE SEQUENCE [LARGE SCALE GENOMIC DNA]</scope>
    <source>
        <strain evidence="2">PAMC 26633</strain>
    </source>
</reference>
<dbReference type="AlphaFoldDB" id="A0A226WKP1"/>